<dbReference type="AlphaFoldDB" id="A0A2S1LAQ7"/>
<accession>A0A2S1LAQ7</accession>
<dbReference type="PROSITE" id="PS51257">
    <property type="entry name" value="PROKAR_LIPOPROTEIN"/>
    <property type="match status" value="1"/>
</dbReference>
<gene>
    <name evidence="2" type="ORF">FFWV33_04230</name>
</gene>
<feature type="coiled-coil region" evidence="1">
    <location>
        <begin position="138"/>
        <end position="165"/>
    </location>
</feature>
<evidence type="ECO:0000313" key="3">
    <source>
        <dbReference type="Proteomes" id="UP000244527"/>
    </source>
</evidence>
<proteinExistence type="predicted"/>
<reference evidence="2 3" key="1">
    <citation type="submission" date="2017-04" db="EMBL/GenBank/DDBJ databases">
        <title>Compelte genome sequence of WV33.</title>
        <authorList>
            <person name="Lee P.C."/>
        </authorList>
    </citation>
    <scope>NUCLEOTIDE SEQUENCE [LARGE SCALE GENOMIC DNA]</scope>
    <source>
        <strain evidence="2 3">WV33</strain>
    </source>
</reference>
<protein>
    <recommendedName>
        <fullName evidence="4">Lipoprotein</fullName>
    </recommendedName>
</protein>
<dbReference type="KEGG" id="ffa:FFWV33_04230"/>
<dbReference type="EMBL" id="CP020918">
    <property type="protein sequence ID" value="AWG20804.1"/>
    <property type="molecule type" value="Genomic_DNA"/>
</dbReference>
<dbReference type="RefSeq" id="WP_108739762.1">
    <property type="nucleotide sequence ID" value="NZ_CP020918.1"/>
</dbReference>
<organism evidence="2 3">
    <name type="scientific">Flavobacterium faecale</name>
    <dbReference type="NCBI Taxonomy" id="1355330"/>
    <lineage>
        <taxon>Bacteria</taxon>
        <taxon>Pseudomonadati</taxon>
        <taxon>Bacteroidota</taxon>
        <taxon>Flavobacteriia</taxon>
        <taxon>Flavobacteriales</taxon>
        <taxon>Flavobacteriaceae</taxon>
        <taxon>Flavobacterium</taxon>
    </lineage>
</organism>
<evidence type="ECO:0000256" key="1">
    <source>
        <dbReference type="SAM" id="Coils"/>
    </source>
</evidence>
<dbReference type="OrthoDB" id="1443728at2"/>
<evidence type="ECO:0008006" key="4">
    <source>
        <dbReference type="Google" id="ProtNLM"/>
    </source>
</evidence>
<name>A0A2S1LAQ7_9FLAO</name>
<dbReference type="Proteomes" id="UP000244527">
    <property type="component" value="Chromosome"/>
</dbReference>
<sequence length="199" mass="22724">MKKILSCLLGLVVLLFSCKDDNQQRLAENKKEAAKKEIIFSQIEKGWIFYDSPINETAEESEKTWNEFRMFLTELSKKPKKSIEAFQQRASAISKAAMNLNNNIPIAFDQPQIKSRISVVITKVRMMDLYIHLDNIPAKKVVVLISEINRELATLQREMDKTVEKSKIPVEEGEADLKQMLDNTRAIPTTGPTNVITIE</sequence>
<evidence type="ECO:0000313" key="2">
    <source>
        <dbReference type="EMBL" id="AWG20804.1"/>
    </source>
</evidence>
<keyword evidence="1" id="KW-0175">Coiled coil</keyword>
<keyword evidence="3" id="KW-1185">Reference proteome</keyword>